<gene>
    <name evidence="1" type="ORF">J2Z66_008156</name>
</gene>
<evidence type="ECO:0000313" key="2">
    <source>
        <dbReference type="Proteomes" id="UP001519287"/>
    </source>
</evidence>
<evidence type="ECO:0000313" key="1">
    <source>
        <dbReference type="EMBL" id="MBP1996508.1"/>
    </source>
</evidence>
<sequence length="198" mass="23472">MSRSHEVEYCNLELRFDRRLIRNFIKALIQEGYSLYWSESEQQFIISIRTGRKLIKLKFERIGEKYKIVGDYSFKDEKLAEMMEKMIGDTRGHAVVKRFKDRQILIENIMFGEIIRMVEITGIEHKVLYQKEPVVTVEEVMQALRSKRPDERIPVLRLELDYELSNLQDAIVANDEAAAQASKTKLFELRHEMLLLEM</sequence>
<evidence type="ECO:0008006" key="3">
    <source>
        <dbReference type="Google" id="ProtNLM"/>
    </source>
</evidence>
<protein>
    <recommendedName>
        <fullName evidence="3">CYTH domain-containing protein</fullName>
    </recommendedName>
</protein>
<organism evidence="1 2">
    <name type="scientific">Paenibacillus eucommiae</name>
    <dbReference type="NCBI Taxonomy" id="1355755"/>
    <lineage>
        <taxon>Bacteria</taxon>
        <taxon>Bacillati</taxon>
        <taxon>Bacillota</taxon>
        <taxon>Bacilli</taxon>
        <taxon>Bacillales</taxon>
        <taxon>Paenibacillaceae</taxon>
        <taxon>Paenibacillus</taxon>
    </lineage>
</organism>
<dbReference type="Proteomes" id="UP001519287">
    <property type="component" value="Unassembled WGS sequence"/>
</dbReference>
<name>A0ABS4J9H2_9BACL</name>
<dbReference type="RefSeq" id="WP_209979021.1">
    <property type="nucleotide sequence ID" value="NZ_JAGGLB010000050.1"/>
</dbReference>
<accession>A0ABS4J9H2</accession>
<dbReference type="EMBL" id="JAGGLB010000050">
    <property type="protein sequence ID" value="MBP1996508.1"/>
    <property type="molecule type" value="Genomic_DNA"/>
</dbReference>
<reference evidence="1 2" key="1">
    <citation type="submission" date="2021-03" db="EMBL/GenBank/DDBJ databases">
        <title>Genomic Encyclopedia of Type Strains, Phase IV (KMG-IV): sequencing the most valuable type-strain genomes for metagenomic binning, comparative biology and taxonomic classification.</title>
        <authorList>
            <person name="Goeker M."/>
        </authorList>
    </citation>
    <scope>NUCLEOTIDE SEQUENCE [LARGE SCALE GENOMIC DNA]</scope>
    <source>
        <strain evidence="1 2">DSM 26048</strain>
    </source>
</reference>
<keyword evidence="2" id="KW-1185">Reference proteome</keyword>
<proteinExistence type="predicted"/>
<comment type="caution">
    <text evidence="1">The sequence shown here is derived from an EMBL/GenBank/DDBJ whole genome shotgun (WGS) entry which is preliminary data.</text>
</comment>